<dbReference type="PANTHER" id="PTHR11078">
    <property type="entry name" value="N UTILIZATION SUBSTANCE PROTEIN B-RELATED"/>
    <property type="match status" value="1"/>
</dbReference>
<dbReference type="GO" id="GO:0003723">
    <property type="term" value="F:RNA binding"/>
    <property type="evidence" value="ECO:0007669"/>
    <property type="project" value="UniProtKB-KW"/>
</dbReference>
<dbReference type="EMBL" id="PFQK01000093">
    <property type="protein sequence ID" value="PJC81281.1"/>
    <property type="molecule type" value="Genomic_DNA"/>
</dbReference>
<proteinExistence type="inferred from homology"/>
<evidence type="ECO:0000259" key="6">
    <source>
        <dbReference type="Pfam" id="PF01029"/>
    </source>
</evidence>
<keyword evidence="4" id="KW-0805">Transcription regulation</keyword>
<keyword evidence="3" id="KW-0694">RNA-binding</keyword>
<dbReference type="PANTHER" id="PTHR11078:SF3">
    <property type="entry name" value="ANTITERMINATION NUSB DOMAIN-CONTAINING PROTEIN"/>
    <property type="match status" value="1"/>
</dbReference>
<dbReference type="Pfam" id="PF01029">
    <property type="entry name" value="NusB"/>
    <property type="match status" value="1"/>
</dbReference>
<sequence length="123" mass="14181">MDVRHQKRIKIIQNLYASSFSVKKNNFPYKNEKDTLAIIKKIDDIDSLIVKYASKFPVKRIVKTDLAILRWAIFELKYQKKLPVKVVVNEAIELAKELSAERSFAFVNAVLGKILDEQAKIST</sequence>
<dbReference type="Proteomes" id="UP000229370">
    <property type="component" value="Unassembled WGS sequence"/>
</dbReference>
<keyword evidence="2" id="KW-0889">Transcription antitermination</keyword>
<evidence type="ECO:0000256" key="4">
    <source>
        <dbReference type="ARBA" id="ARBA00023015"/>
    </source>
</evidence>
<dbReference type="InterPro" id="IPR006027">
    <property type="entry name" value="NusB_RsmB_TIM44"/>
</dbReference>
<dbReference type="GO" id="GO:0031564">
    <property type="term" value="P:transcription antitermination"/>
    <property type="evidence" value="ECO:0007669"/>
    <property type="project" value="UniProtKB-KW"/>
</dbReference>
<protein>
    <submittedName>
        <fullName evidence="7">Antitermination protein NusB</fullName>
    </submittedName>
</protein>
<accession>A0A2M8GL44</accession>
<evidence type="ECO:0000313" key="8">
    <source>
        <dbReference type="Proteomes" id="UP000229370"/>
    </source>
</evidence>
<dbReference type="SUPFAM" id="SSF48013">
    <property type="entry name" value="NusB-like"/>
    <property type="match status" value="1"/>
</dbReference>
<evidence type="ECO:0000256" key="5">
    <source>
        <dbReference type="ARBA" id="ARBA00023163"/>
    </source>
</evidence>
<dbReference type="InterPro" id="IPR011605">
    <property type="entry name" value="NusB_fam"/>
</dbReference>
<reference evidence="8" key="1">
    <citation type="submission" date="2017-09" db="EMBL/GenBank/DDBJ databases">
        <title>Depth-based differentiation of microbial function through sediment-hosted aquifers and enrichment of novel symbionts in the deep terrestrial subsurface.</title>
        <authorList>
            <person name="Probst A.J."/>
            <person name="Ladd B."/>
            <person name="Jarett J.K."/>
            <person name="Geller-Mcgrath D.E."/>
            <person name="Sieber C.M.K."/>
            <person name="Emerson J.B."/>
            <person name="Anantharaman K."/>
            <person name="Thomas B.C."/>
            <person name="Malmstrom R."/>
            <person name="Stieglmeier M."/>
            <person name="Klingl A."/>
            <person name="Woyke T."/>
            <person name="Ryan C.M."/>
            <person name="Banfield J.F."/>
        </authorList>
    </citation>
    <scope>NUCLEOTIDE SEQUENCE [LARGE SCALE GENOMIC DNA]</scope>
</reference>
<evidence type="ECO:0000256" key="1">
    <source>
        <dbReference type="ARBA" id="ARBA00005952"/>
    </source>
</evidence>
<dbReference type="GO" id="GO:0006353">
    <property type="term" value="P:DNA-templated transcription termination"/>
    <property type="evidence" value="ECO:0007669"/>
    <property type="project" value="InterPro"/>
</dbReference>
<gene>
    <name evidence="7" type="ORF">CO007_05400</name>
</gene>
<organism evidence="7 8">
    <name type="scientific">Candidatus Roizmanbacteria bacterium CG_4_8_14_3_um_filter_36_10</name>
    <dbReference type="NCBI Taxonomy" id="1974834"/>
    <lineage>
        <taxon>Bacteria</taxon>
        <taxon>Candidatus Roizmaniibacteriota</taxon>
    </lineage>
</organism>
<dbReference type="AlphaFoldDB" id="A0A2M8GL44"/>
<evidence type="ECO:0000256" key="3">
    <source>
        <dbReference type="ARBA" id="ARBA00022884"/>
    </source>
</evidence>
<evidence type="ECO:0000313" key="7">
    <source>
        <dbReference type="EMBL" id="PJC81281.1"/>
    </source>
</evidence>
<dbReference type="InterPro" id="IPR035926">
    <property type="entry name" value="NusB-like_sf"/>
</dbReference>
<evidence type="ECO:0000256" key="2">
    <source>
        <dbReference type="ARBA" id="ARBA00022814"/>
    </source>
</evidence>
<comment type="similarity">
    <text evidence="1">Belongs to the NusB family.</text>
</comment>
<keyword evidence="5" id="KW-0804">Transcription</keyword>
<comment type="caution">
    <text evidence="7">The sequence shown here is derived from an EMBL/GenBank/DDBJ whole genome shotgun (WGS) entry which is preliminary data.</text>
</comment>
<feature type="domain" description="NusB/RsmB/TIM44" evidence="6">
    <location>
        <begin position="37"/>
        <end position="115"/>
    </location>
</feature>
<dbReference type="GO" id="GO:0005829">
    <property type="term" value="C:cytosol"/>
    <property type="evidence" value="ECO:0007669"/>
    <property type="project" value="TreeGrafter"/>
</dbReference>
<name>A0A2M8GL44_9BACT</name>
<dbReference type="Gene3D" id="1.10.940.10">
    <property type="entry name" value="NusB-like"/>
    <property type="match status" value="1"/>
</dbReference>